<evidence type="ECO:0000256" key="6">
    <source>
        <dbReference type="ARBA" id="ARBA00022840"/>
    </source>
</evidence>
<evidence type="ECO:0000256" key="10">
    <source>
        <dbReference type="ARBA" id="ARBA00048432"/>
    </source>
</evidence>
<dbReference type="InterPro" id="IPR041562">
    <property type="entry name" value="MCM_lid"/>
</dbReference>
<reference evidence="15 16" key="1">
    <citation type="submission" date="2018-05" db="EMBL/GenBank/DDBJ databases">
        <title>Genome sequencing and assembly of the regulated plant pathogen Lachnellula willkommii and related sister species for the development of diagnostic species identification markers.</title>
        <authorList>
            <person name="Giroux E."/>
            <person name="Bilodeau G."/>
        </authorList>
    </citation>
    <scope>NUCLEOTIDE SEQUENCE [LARGE SCALE GENOMIC DNA]</scope>
    <source>
        <strain evidence="15 16">CBS 197.66</strain>
    </source>
</reference>
<dbReference type="GO" id="GO:0042555">
    <property type="term" value="C:MCM complex"/>
    <property type="evidence" value="ECO:0007669"/>
    <property type="project" value="InterPro"/>
</dbReference>
<name>A0A8H8RHG7_9HELO</name>
<dbReference type="GO" id="GO:0003697">
    <property type="term" value="F:single-stranded DNA binding"/>
    <property type="evidence" value="ECO:0007669"/>
    <property type="project" value="TreeGrafter"/>
</dbReference>
<dbReference type="FunFam" id="2.20.28.10:FF:000004">
    <property type="entry name" value="DNA replication licensing factor MCM7"/>
    <property type="match status" value="1"/>
</dbReference>
<organism evidence="15 16">
    <name type="scientific">Lachnellula subtilissima</name>
    <dbReference type="NCBI Taxonomy" id="602034"/>
    <lineage>
        <taxon>Eukaryota</taxon>
        <taxon>Fungi</taxon>
        <taxon>Dikarya</taxon>
        <taxon>Ascomycota</taxon>
        <taxon>Pezizomycotina</taxon>
        <taxon>Leotiomycetes</taxon>
        <taxon>Helotiales</taxon>
        <taxon>Lachnaceae</taxon>
        <taxon>Lachnellula</taxon>
    </lineage>
</organism>
<evidence type="ECO:0000256" key="3">
    <source>
        <dbReference type="ARBA" id="ARBA00022741"/>
    </source>
</evidence>
<dbReference type="SMART" id="SM00382">
    <property type="entry name" value="AAA"/>
    <property type="match status" value="1"/>
</dbReference>
<dbReference type="OrthoDB" id="3207464at2759"/>
<keyword evidence="9 12" id="KW-0131">Cell cycle</keyword>
<comment type="similarity">
    <text evidence="11">Belongs to the MCM family.</text>
</comment>
<evidence type="ECO:0000256" key="11">
    <source>
        <dbReference type="RuleBase" id="RU004070"/>
    </source>
</evidence>
<dbReference type="Pfam" id="PF24901">
    <property type="entry name" value="WHD_MCM7"/>
    <property type="match status" value="1"/>
</dbReference>
<dbReference type="InterPro" id="IPR008050">
    <property type="entry name" value="MCM7"/>
</dbReference>
<keyword evidence="16" id="KW-1185">Reference proteome</keyword>
<dbReference type="AlphaFoldDB" id="A0A8H8RHG7"/>
<dbReference type="Pfam" id="PF14551">
    <property type="entry name" value="MCM_N"/>
    <property type="match status" value="1"/>
</dbReference>
<keyword evidence="8 12" id="KW-0539">Nucleus</keyword>
<evidence type="ECO:0000256" key="2">
    <source>
        <dbReference type="ARBA" id="ARBA00022705"/>
    </source>
</evidence>
<comment type="catalytic activity">
    <reaction evidence="10">
        <text>ATP + H2O = ADP + phosphate + H(+)</text>
        <dbReference type="Rhea" id="RHEA:13065"/>
        <dbReference type="ChEBI" id="CHEBI:15377"/>
        <dbReference type="ChEBI" id="CHEBI:15378"/>
        <dbReference type="ChEBI" id="CHEBI:30616"/>
        <dbReference type="ChEBI" id="CHEBI:43474"/>
        <dbReference type="ChEBI" id="CHEBI:456216"/>
        <dbReference type="EC" id="3.6.4.12"/>
    </reaction>
    <physiologicalReaction direction="left-to-right" evidence="10">
        <dbReference type="Rhea" id="RHEA:13066"/>
    </physiologicalReaction>
</comment>
<dbReference type="Gene3D" id="3.40.50.300">
    <property type="entry name" value="P-loop containing nucleotide triphosphate hydrolases"/>
    <property type="match status" value="1"/>
</dbReference>
<evidence type="ECO:0000256" key="12">
    <source>
        <dbReference type="RuleBase" id="RU365012"/>
    </source>
</evidence>
<dbReference type="Pfam" id="PF00493">
    <property type="entry name" value="MCM"/>
    <property type="match status" value="1"/>
</dbReference>
<dbReference type="GO" id="GO:0005524">
    <property type="term" value="F:ATP binding"/>
    <property type="evidence" value="ECO:0007669"/>
    <property type="project" value="UniProtKB-KW"/>
</dbReference>
<dbReference type="PROSITE" id="PS00847">
    <property type="entry name" value="MCM_1"/>
    <property type="match status" value="1"/>
</dbReference>
<dbReference type="Proteomes" id="UP000462212">
    <property type="component" value="Unassembled WGS sequence"/>
</dbReference>
<dbReference type="Gene3D" id="2.20.28.10">
    <property type="match status" value="1"/>
</dbReference>
<evidence type="ECO:0000313" key="16">
    <source>
        <dbReference type="Proteomes" id="UP000462212"/>
    </source>
</evidence>
<keyword evidence="4 12" id="KW-0378">Hydrolase</keyword>
<evidence type="ECO:0000259" key="14">
    <source>
        <dbReference type="PROSITE" id="PS50051"/>
    </source>
</evidence>
<evidence type="ECO:0000256" key="5">
    <source>
        <dbReference type="ARBA" id="ARBA00022806"/>
    </source>
</evidence>
<evidence type="ECO:0000256" key="7">
    <source>
        <dbReference type="ARBA" id="ARBA00023125"/>
    </source>
</evidence>
<feature type="domain" description="MCM C-terminal AAA(+) ATPase" evidence="14">
    <location>
        <begin position="395"/>
        <end position="601"/>
    </location>
</feature>
<dbReference type="InterPro" id="IPR027417">
    <property type="entry name" value="P-loop_NTPase"/>
</dbReference>
<keyword evidence="2 12" id="KW-0235">DNA replication</keyword>
<dbReference type="InterPro" id="IPR033762">
    <property type="entry name" value="MCM_OB"/>
</dbReference>
<evidence type="ECO:0000313" key="15">
    <source>
        <dbReference type="EMBL" id="TVY35529.1"/>
    </source>
</evidence>
<comment type="subcellular location">
    <subcellularLocation>
        <location evidence="1 12">Nucleus</location>
    </subcellularLocation>
</comment>
<dbReference type="GO" id="GO:0006270">
    <property type="term" value="P:DNA replication initiation"/>
    <property type="evidence" value="ECO:0007669"/>
    <property type="project" value="InterPro"/>
</dbReference>
<evidence type="ECO:0000256" key="1">
    <source>
        <dbReference type="ARBA" id="ARBA00004123"/>
    </source>
</evidence>
<dbReference type="InterPro" id="IPR031327">
    <property type="entry name" value="MCM"/>
</dbReference>
<feature type="compositionally biased region" description="Acidic residues" evidence="13">
    <location>
        <begin position="51"/>
        <end position="62"/>
    </location>
</feature>
<dbReference type="Pfam" id="PF17207">
    <property type="entry name" value="MCM_OB"/>
    <property type="match status" value="1"/>
</dbReference>
<dbReference type="GO" id="GO:0005656">
    <property type="term" value="C:nuclear pre-replicative complex"/>
    <property type="evidence" value="ECO:0007669"/>
    <property type="project" value="UniProtKB-ARBA"/>
</dbReference>
<dbReference type="InterPro" id="IPR018525">
    <property type="entry name" value="MCM_CS"/>
</dbReference>
<keyword evidence="5 12" id="KW-0347">Helicase</keyword>
<comment type="caution">
    <text evidence="15">The sequence shown here is derived from an EMBL/GenBank/DDBJ whole genome shotgun (WGS) entry which is preliminary data.</text>
</comment>
<evidence type="ECO:0000256" key="4">
    <source>
        <dbReference type="ARBA" id="ARBA00022801"/>
    </source>
</evidence>
<dbReference type="InterPro" id="IPR003593">
    <property type="entry name" value="AAA+_ATPase"/>
</dbReference>
<dbReference type="EMBL" id="QGMJ01000515">
    <property type="protein sequence ID" value="TVY35529.1"/>
    <property type="molecule type" value="Genomic_DNA"/>
</dbReference>
<evidence type="ECO:0000256" key="9">
    <source>
        <dbReference type="ARBA" id="ARBA00023306"/>
    </source>
</evidence>
<dbReference type="PRINTS" id="PR01657">
    <property type="entry name" value="MCMFAMILY"/>
</dbReference>
<feature type="region of interest" description="Disordered" evidence="13">
    <location>
        <begin position="51"/>
        <end position="71"/>
    </location>
</feature>
<proteinExistence type="inferred from homology"/>
<dbReference type="PRINTS" id="PR01663">
    <property type="entry name" value="MCMPROTEIN7"/>
</dbReference>
<dbReference type="InterPro" id="IPR027925">
    <property type="entry name" value="MCM_N"/>
</dbReference>
<evidence type="ECO:0000256" key="13">
    <source>
        <dbReference type="SAM" id="MobiDB-lite"/>
    </source>
</evidence>
<gene>
    <name evidence="15" type="primary">mcm7</name>
    <name evidence="12" type="synonym">MCM7</name>
    <name evidence="15" type="ORF">LSUB1_G006707</name>
</gene>
<dbReference type="Pfam" id="PF17855">
    <property type="entry name" value="MCM_lid"/>
    <property type="match status" value="1"/>
</dbReference>
<evidence type="ECO:0000256" key="8">
    <source>
        <dbReference type="ARBA" id="ARBA00023242"/>
    </source>
</evidence>
<dbReference type="GO" id="GO:0016787">
    <property type="term" value="F:hydrolase activity"/>
    <property type="evidence" value="ECO:0007669"/>
    <property type="project" value="UniProtKB-KW"/>
</dbReference>
<sequence>MALLQFRAPVDYDEHRAAFEEFLQTFKTSPAASITHALGDMNIDEDDLSDEYDFMDEDDDEGQTSRRQARSQAKMPKLKYLDLLQKVADRYEEEITIDLDDLAKYDRLSEENGQPLNLVNSIETNAKHYLDIMAKAVDNVMPFPSREINYKDDVLDVLMAQRTARNNALIRAAADQTDPIEPELFPAELTRRYTLNFKPRTETDDPLKALAVRQVRGEHLGHLITVRGITTRVSDVKPTVEVNAYTCDRCGCEIFQPVGSKTFGPLIECPSKDCEVNQTKGQLHHSTRASKFQPFQEVKIQEMAEQVPVGHIPRMLTILCHGALVRRINPGDVVDVAGIFLPTPYTGFKAIRAGLLTDTYLEAQHVIQHKKAYEDLAIDNRVFKRIEQYRASGHVYEYLAKSIAPEIYGHLDVKKALLLLLVGGVTKVMGDGMRIRGDINICLMGDPGVAKSQLLKYITKVAPRGVYTTGRGSSGVGLTAAVMKDPVTDEMILEGGALVLADNGICCIDEFDKMDDSDRTAIHEVMEQQTISISKAGISTTLNARTSILAAANPLYGRYNPRISPVENINLPAALLSRFDVLFLILDTPTRDTDALLARHVTYVHMNNKHPDTDGVVFTPHEVRQYVAQARTFRPTVPTSVSEYMVKAYVKMREQQARDEKNKKQFAHTSPRTLLGILRLAQALARLRFSEEVVQDDVDEALRLIEASKDTLYQDQDGFRKDMSPSSRIYNMVRALAEAGQCRPDDMDEEDEDETLGMELSMKKVEGRVIAKGFTLDQWQTAVMEYTNLDIWQTAGNGTRLLFIVSEAAHMARDAEYDME</sequence>
<accession>A0A8H8RHG7</accession>
<comment type="function">
    <text evidence="12">Acts as component of the MCM2-7 complex (MCM complex) which is the replicative helicase essential for 'once per cell cycle' DNA replication initiation and elongation in eukaryotic cells. The active ATPase sites in the MCM2-7 ring are formed through the interaction surfaces of two neighboring subunits such that a critical structure of a conserved arginine finger motif is provided in trans relative to the ATP-binding site of the Walker A box of the adjacent subunit. The six ATPase active sites, however, are likely to contribute differentially to the complex helicase activity.</text>
</comment>
<dbReference type="GO" id="GO:0097373">
    <property type="term" value="C:MCM core complex"/>
    <property type="evidence" value="ECO:0007669"/>
    <property type="project" value="UniProtKB-ARBA"/>
</dbReference>
<dbReference type="SMART" id="SM00350">
    <property type="entry name" value="MCM"/>
    <property type="match status" value="1"/>
</dbReference>
<keyword evidence="6 11" id="KW-0067">ATP-binding</keyword>
<dbReference type="EC" id="3.6.4.12" evidence="12"/>
<dbReference type="SUPFAM" id="SSF52540">
    <property type="entry name" value="P-loop containing nucleoside triphosphate hydrolases"/>
    <property type="match status" value="1"/>
</dbReference>
<dbReference type="PANTHER" id="PTHR11630">
    <property type="entry name" value="DNA REPLICATION LICENSING FACTOR MCM FAMILY MEMBER"/>
    <property type="match status" value="1"/>
</dbReference>
<dbReference type="FunFam" id="3.40.50.300:FF:000288">
    <property type="entry name" value="DNA replication licensing factor MCM7"/>
    <property type="match status" value="1"/>
</dbReference>
<dbReference type="GO" id="GO:0006271">
    <property type="term" value="P:DNA strand elongation involved in DNA replication"/>
    <property type="evidence" value="ECO:0007669"/>
    <property type="project" value="TreeGrafter"/>
</dbReference>
<dbReference type="InterPro" id="IPR001208">
    <property type="entry name" value="MCM_dom"/>
</dbReference>
<keyword evidence="3 11" id="KW-0547">Nucleotide-binding</keyword>
<dbReference type="GO" id="GO:0000727">
    <property type="term" value="P:double-strand break repair via break-induced replication"/>
    <property type="evidence" value="ECO:0007669"/>
    <property type="project" value="TreeGrafter"/>
</dbReference>
<dbReference type="Gene3D" id="2.40.50.140">
    <property type="entry name" value="Nucleic acid-binding proteins"/>
    <property type="match status" value="1"/>
</dbReference>
<dbReference type="InterPro" id="IPR012340">
    <property type="entry name" value="NA-bd_OB-fold"/>
</dbReference>
<dbReference type="PROSITE" id="PS50051">
    <property type="entry name" value="MCM_2"/>
    <property type="match status" value="1"/>
</dbReference>
<dbReference type="GO" id="GO:0017116">
    <property type="term" value="F:single-stranded DNA helicase activity"/>
    <property type="evidence" value="ECO:0007669"/>
    <property type="project" value="TreeGrafter"/>
</dbReference>
<dbReference type="CDD" id="cd17758">
    <property type="entry name" value="MCM7"/>
    <property type="match status" value="1"/>
</dbReference>
<protein>
    <recommendedName>
        <fullName evidence="12">DNA replication licensing factor MCM7</fullName>
        <ecNumber evidence="12">3.6.4.12</ecNumber>
    </recommendedName>
</protein>
<dbReference type="PANTHER" id="PTHR11630:SF26">
    <property type="entry name" value="DNA REPLICATION LICENSING FACTOR MCM7"/>
    <property type="match status" value="1"/>
</dbReference>
<keyword evidence="7 11" id="KW-0238">DNA-binding</keyword>
<dbReference type="GO" id="GO:0006279">
    <property type="term" value="P:premeiotic DNA replication"/>
    <property type="evidence" value="ECO:0007669"/>
    <property type="project" value="UniProtKB-ARBA"/>
</dbReference>
<dbReference type="GO" id="GO:0043596">
    <property type="term" value="C:nuclear replication fork"/>
    <property type="evidence" value="ECO:0007669"/>
    <property type="project" value="UniProtKB-ARBA"/>
</dbReference>
<dbReference type="SUPFAM" id="SSF50249">
    <property type="entry name" value="Nucleic acid-binding proteins"/>
    <property type="match status" value="1"/>
</dbReference>
<dbReference type="GO" id="GO:0031261">
    <property type="term" value="C:DNA replication preinitiation complex"/>
    <property type="evidence" value="ECO:0007669"/>
    <property type="project" value="UniProtKB-ARBA"/>
</dbReference>